<proteinExistence type="predicted"/>
<dbReference type="InterPro" id="IPR036249">
    <property type="entry name" value="Thioredoxin-like_sf"/>
</dbReference>
<reference evidence="2 3" key="1">
    <citation type="submission" date="2018-03" db="EMBL/GenBank/DDBJ databases">
        <title>Draft genome of Deinococcus sp. OD32.</title>
        <authorList>
            <person name="Wang X.-P."/>
            <person name="Du Z.-J."/>
        </authorList>
    </citation>
    <scope>NUCLEOTIDE SEQUENCE [LARGE SCALE GENOMIC DNA]</scope>
    <source>
        <strain evidence="2 3">OD32</strain>
    </source>
</reference>
<dbReference type="Pfam" id="PF00462">
    <property type="entry name" value="Glutaredoxin"/>
    <property type="match status" value="1"/>
</dbReference>
<feature type="domain" description="Glutaredoxin" evidence="1">
    <location>
        <begin position="4"/>
        <end position="62"/>
    </location>
</feature>
<evidence type="ECO:0000313" key="2">
    <source>
        <dbReference type="EMBL" id="PTA66777.1"/>
    </source>
</evidence>
<dbReference type="SUPFAM" id="SSF52833">
    <property type="entry name" value="Thioredoxin-like"/>
    <property type="match status" value="1"/>
</dbReference>
<dbReference type="Proteomes" id="UP000240317">
    <property type="component" value="Unassembled WGS sequence"/>
</dbReference>
<dbReference type="CDD" id="cd02976">
    <property type="entry name" value="NrdH"/>
    <property type="match status" value="1"/>
</dbReference>
<dbReference type="EMBL" id="PYSV01000020">
    <property type="protein sequence ID" value="PTA66777.1"/>
    <property type="molecule type" value="Genomic_DNA"/>
</dbReference>
<evidence type="ECO:0000259" key="1">
    <source>
        <dbReference type="Pfam" id="PF00462"/>
    </source>
</evidence>
<accession>A0A2T3W4H0</accession>
<sequence>MPEITLYTTADCAESRAVQRLLGRCGAPFRIRNLQEDAGALAELRNLTETRITPVTVIGTQVFAGPVDQQRPGLLAALQAGA</sequence>
<dbReference type="AlphaFoldDB" id="A0A2T3W4H0"/>
<dbReference type="Gene3D" id="3.40.30.10">
    <property type="entry name" value="Glutaredoxin"/>
    <property type="match status" value="1"/>
</dbReference>
<evidence type="ECO:0000313" key="3">
    <source>
        <dbReference type="Proteomes" id="UP000240317"/>
    </source>
</evidence>
<comment type="caution">
    <text evidence="2">The sequence shown here is derived from an EMBL/GenBank/DDBJ whole genome shotgun (WGS) entry which is preliminary data.</text>
</comment>
<dbReference type="InterPro" id="IPR002109">
    <property type="entry name" value="Glutaredoxin"/>
</dbReference>
<dbReference type="PROSITE" id="PS51354">
    <property type="entry name" value="GLUTAREDOXIN_2"/>
    <property type="match status" value="1"/>
</dbReference>
<gene>
    <name evidence="2" type="ORF">C8263_16255</name>
</gene>
<dbReference type="OrthoDB" id="9795531at2"/>
<dbReference type="RefSeq" id="WP_107139191.1">
    <property type="nucleotide sequence ID" value="NZ_PYSV01000020.1"/>
</dbReference>
<organism evidence="2 3">
    <name type="scientific">Deinococcus arcticus</name>
    <dbReference type="NCBI Taxonomy" id="2136176"/>
    <lineage>
        <taxon>Bacteria</taxon>
        <taxon>Thermotogati</taxon>
        <taxon>Deinococcota</taxon>
        <taxon>Deinococci</taxon>
        <taxon>Deinococcales</taxon>
        <taxon>Deinococcaceae</taxon>
        <taxon>Deinococcus</taxon>
    </lineage>
</organism>
<protein>
    <submittedName>
        <fullName evidence="2">NrdH-redoxin</fullName>
    </submittedName>
</protein>
<keyword evidence="3" id="KW-1185">Reference proteome</keyword>
<name>A0A2T3W4H0_9DEIO</name>